<dbReference type="STRING" id="688269.Theth_0647"/>
<dbReference type="PANTHER" id="PTHR30572">
    <property type="entry name" value="MEMBRANE COMPONENT OF TRANSPORTER-RELATED"/>
    <property type="match status" value="1"/>
</dbReference>
<feature type="transmembrane region" description="Helical" evidence="7">
    <location>
        <begin position="366"/>
        <end position="385"/>
    </location>
</feature>
<dbReference type="OrthoDB" id="9770036at2"/>
<dbReference type="Pfam" id="PF12704">
    <property type="entry name" value="MacB_PCD"/>
    <property type="match status" value="1"/>
</dbReference>
<dbReference type="PATRIC" id="fig|688269.3.peg.670"/>
<keyword evidence="5 7" id="KW-0472">Membrane</keyword>
<evidence type="ECO:0000313" key="11">
    <source>
        <dbReference type="Proteomes" id="UP000006804"/>
    </source>
</evidence>
<keyword evidence="2" id="KW-1003">Cell membrane</keyword>
<dbReference type="GO" id="GO:0005886">
    <property type="term" value="C:plasma membrane"/>
    <property type="evidence" value="ECO:0007669"/>
    <property type="project" value="UniProtKB-SubCell"/>
</dbReference>
<feature type="domain" description="MacB-like periplasmic core" evidence="9">
    <location>
        <begin position="19"/>
        <end position="245"/>
    </location>
</feature>
<protein>
    <submittedName>
        <fullName evidence="10">Uncharacterized protein</fullName>
    </submittedName>
</protein>
<feature type="domain" description="ABC3 transporter permease C-terminal" evidence="8">
    <location>
        <begin position="282"/>
        <end position="395"/>
    </location>
</feature>
<evidence type="ECO:0000256" key="4">
    <source>
        <dbReference type="ARBA" id="ARBA00022989"/>
    </source>
</evidence>
<dbReference type="InterPro" id="IPR050250">
    <property type="entry name" value="Macrolide_Exporter_MacB"/>
</dbReference>
<evidence type="ECO:0000256" key="7">
    <source>
        <dbReference type="SAM" id="Phobius"/>
    </source>
</evidence>
<evidence type="ECO:0000313" key="10">
    <source>
        <dbReference type="EMBL" id="AEH50734.1"/>
    </source>
</evidence>
<feature type="transmembrane region" description="Helical" evidence="7">
    <location>
        <begin position="275"/>
        <end position="300"/>
    </location>
</feature>
<sequence precursor="true">MLEMFREAIRSIFANKLRSFLSMLGIVIGVAAVIAVVSVAEGTRQAIKENIIAIGSNVIMITPGFAGGRAGQTAVALSDLLTKDDAKEIAASCPSLSYVTPVHQGNFTIQYGRQNTMATVLAVEPSFFKMLKLNLAEGEFFTDEENLAARRVAVIGSDVANNLFPEGDAIGKTIRISSQRIRQTYTVIGVLEKSGNLLFLNPDRSVIVPFASADQRLFPRRYVSSIIAQASSEQLAQQAVSEIDSVLYSKFLDENKYRIISQEAMLQTLNQTMQLLAFMLGSIAGISLLVGGIGIMNIMLVSVAERTKEIGIRKAIGATNLHILLQFLIESSTLTTTAGGIGIAVGILISRFIAKLGSLRTAVTPGVILIAVSISIAVGIFFGVFPARRASKLNPVEALRYE</sequence>
<dbReference type="EMBL" id="CP002351">
    <property type="protein sequence ID" value="AEH50734.1"/>
    <property type="molecule type" value="Genomic_DNA"/>
</dbReference>
<proteinExistence type="inferred from homology"/>
<evidence type="ECO:0000259" key="9">
    <source>
        <dbReference type="Pfam" id="PF12704"/>
    </source>
</evidence>
<evidence type="ECO:0000256" key="5">
    <source>
        <dbReference type="ARBA" id="ARBA00023136"/>
    </source>
</evidence>
<feature type="transmembrane region" description="Helical" evidence="7">
    <location>
        <begin position="20"/>
        <end position="40"/>
    </location>
</feature>
<dbReference type="PANTHER" id="PTHR30572:SF4">
    <property type="entry name" value="ABC TRANSPORTER PERMEASE YTRF"/>
    <property type="match status" value="1"/>
</dbReference>
<dbReference type="AlphaFoldDB" id="F7YX30"/>
<name>F7YX30_9THEM</name>
<feature type="transmembrane region" description="Helical" evidence="7">
    <location>
        <begin position="335"/>
        <end position="354"/>
    </location>
</feature>
<dbReference type="Pfam" id="PF02687">
    <property type="entry name" value="FtsX"/>
    <property type="match status" value="1"/>
</dbReference>
<organism evidence="10 11">
    <name type="scientific">Pseudothermotoga thermarum DSM 5069</name>
    <dbReference type="NCBI Taxonomy" id="688269"/>
    <lineage>
        <taxon>Bacteria</taxon>
        <taxon>Thermotogati</taxon>
        <taxon>Thermotogota</taxon>
        <taxon>Thermotogae</taxon>
        <taxon>Thermotogales</taxon>
        <taxon>Thermotogaceae</taxon>
        <taxon>Pseudothermotoga</taxon>
    </lineage>
</organism>
<evidence type="ECO:0000259" key="8">
    <source>
        <dbReference type="Pfam" id="PF02687"/>
    </source>
</evidence>
<evidence type="ECO:0000256" key="2">
    <source>
        <dbReference type="ARBA" id="ARBA00022475"/>
    </source>
</evidence>
<gene>
    <name evidence="10" type="ORF">Theth_0647</name>
</gene>
<dbReference type="HOGENOM" id="CLU_000604_8_0_0"/>
<keyword evidence="4 7" id="KW-1133">Transmembrane helix</keyword>
<accession>F7YX30</accession>
<dbReference type="GO" id="GO:0022857">
    <property type="term" value="F:transmembrane transporter activity"/>
    <property type="evidence" value="ECO:0007669"/>
    <property type="project" value="TreeGrafter"/>
</dbReference>
<comment type="similarity">
    <text evidence="6">Belongs to the ABC-4 integral membrane protein family.</text>
</comment>
<dbReference type="eggNOG" id="COG0577">
    <property type="taxonomic scope" value="Bacteria"/>
</dbReference>
<evidence type="ECO:0000256" key="3">
    <source>
        <dbReference type="ARBA" id="ARBA00022692"/>
    </source>
</evidence>
<reference evidence="10 11" key="1">
    <citation type="submission" date="2010-11" db="EMBL/GenBank/DDBJ databases">
        <title>The complete genome of Thermotoga thermarum DSM 5069.</title>
        <authorList>
            <consortium name="US DOE Joint Genome Institute (JGI-PGF)"/>
            <person name="Lucas S."/>
            <person name="Copeland A."/>
            <person name="Lapidus A."/>
            <person name="Bruce D."/>
            <person name="Goodwin L."/>
            <person name="Pitluck S."/>
            <person name="Kyrpides N."/>
            <person name="Mavromatis K."/>
            <person name="Ivanova N."/>
            <person name="Zeytun A."/>
            <person name="Brettin T."/>
            <person name="Detter J.C."/>
            <person name="Tapia R."/>
            <person name="Han C."/>
            <person name="Land M."/>
            <person name="Hauser L."/>
            <person name="Markowitz V."/>
            <person name="Cheng J.-F."/>
            <person name="Hugenholtz P."/>
            <person name="Woyke T."/>
            <person name="Wu D."/>
            <person name="Spring S."/>
            <person name="Schroeder M."/>
            <person name="Brambilla E."/>
            <person name="Klenk H.-P."/>
            <person name="Eisen J.A."/>
        </authorList>
    </citation>
    <scope>NUCLEOTIDE SEQUENCE [LARGE SCALE GENOMIC DNA]</scope>
    <source>
        <strain evidence="10 11">DSM 5069</strain>
    </source>
</reference>
<dbReference type="InterPro" id="IPR025857">
    <property type="entry name" value="MacB_PCD"/>
</dbReference>
<comment type="subcellular location">
    <subcellularLocation>
        <location evidence="1">Cell membrane</location>
        <topology evidence="1">Multi-pass membrane protein</topology>
    </subcellularLocation>
</comment>
<evidence type="ECO:0000256" key="6">
    <source>
        <dbReference type="ARBA" id="ARBA00038076"/>
    </source>
</evidence>
<dbReference type="Proteomes" id="UP000006804">
    <property type="component" value="Chromosome"/>
</dbReference>
<keyword evidence="11" id="KW-1185">Reference proteome</keyword>
<keyword evidence="3 7" id="KW-0812">Transmembrane</keyword>
<dbReference type="KEGG" id="tta:Theth_0647"/>
<evidence type="ECO:0000256" key="1">
    <source>
        <dbReference type="ARBA" id="ARBA00004651"/>
    </source>
</evidence>
<dbReference type="InterPro" id="IPR003838">
    <property type="entry name" value="ABC3_permease_C"/>
</dbReference>